<dbReference type="Pfam" id="PF04720">
    <property type="entry name" value="PDDEXK_6"/>
    <property type="match status" value="1"/>
</dbReference>
<dbReference type="NCBIfam" id="TIGR01615">
    <property type="entry name" value="A_thal_3542"/>
    <property type="match status" value="1"/>
</dbReference>
<dbReference type="PANTHER" id="PTHR31579">
    <property type="entry name" value="OS03G0796600 PROTEIN"/>
    <property type="match status" value="1"/>
</dbReference>
<sequence length="271" mass="30720">MNVASILCYVIFCALPVNRGQGLLMNRINFSSVPLTLQFFKHSDNQFESDLTLVVHSLVLSMTEASHPDNPDTCNAGCIRLCLVKLLQSSGYDAAVCTTKWQAFGKLPGGEHEFIDVINHQSSIIPERYIIDIDFRSNFEIARAVKPYDLVLNSLPSVYVGTSSKLKQFLKIMGEATTYSLKQNSMPLPPWRSLAYMVAKWESPCQRMFDLRDNKSSGSYYINHSHCIDLLKRVKSSVGSEIRGKTTMLHAKSDKKWQHRNARKLHSSEWI</sequence>
<accession>A0AAV3PSF3</accession>
<dbReference type="EMBL" id="BAABME010033852">
    <property type="protein sequence ID" value="GAA0154223.1"/>
    <property type="molecule type" value="Genomic_DNA"/>
</dbReference>
<dbReference type="AlphaFoldDB" id="A0AAV3PSF3"/>
<organism evidence="2 3">
    <name type="scientific">Lithospermum erythrorhizon</name>
    <name type="common">Purple gromwell</name>
    <name type="synonym">Lithospermum officinale var. erythrorhizon</name>
    <dbReference type="NCBI Taxonomy" id="34254"/>
    <lineage>
        <taxon>Eukaryota</taxon>
        <taxon>Viridiplantae</taxon>
        <taxon>Streptophyta</taxon>
        <taxon>Embryophyta</taxon>
        <taxon>Tracheophyta</taxon>
        <taxon>Spermatophyta</taxon>
        <taxon>Magnoliopsida</taxon>
        <taxon>eudicotyledons</taxon>
        <taxon>Gunneridae</taxon>
        <taxon>Pentapetalae</taxon>
        <taxon>asterids</taxon>
        <taxon>lamiids</taxon>
        <taxon>Boraginales</taxon>
        <taxon>Boraginaceae</taxon>
        <taxon>Boraginoideae</taxon>
        <taxon>Lithospermeae</taxon>
        <taxon>Lithospermum</taxon>
    </lineage>
</organism>
<dbReference type="InterPro" id="IPR006502">
    <property type="entry name" value="PDDEXK-like"/>
</dbReference>
<proteinExistence type="predicted"/>
<keyword evidence="1" id="KW-0732">Signal</keyword>
<reference evidence="2 3" key="1">
    <citation type="submission" date="2024-01" db="EMBL/GenBank/DDBJ databases">
        <title>The complete chloroplast genome sequence of Lithospermum erythrorhizon: insights into the phylogenetic relationship among Boraginaceae species and the maternal lineages of purple gromwells.</title>
        <authorList>
            <person name="Okada T."/>
            <person name="Watanabe K."/>
        </authorList>
    </citation>
    <scope>NUCLEOTIDE SEQUENCE [LARGE SCALE GENOMIC DNA]</scope>
</reference>
<feature type="signal peptide" evidence="1">
    <location>
        <begin position="1"/>
        <end position="22"/>
    </location>
</feature>
<comment type="caution">
    <text evidence="2">The sequence shown here is derived from an EMBL/GenBank/DDBJ whole genome shotgun (WGS) entry which is preliminary data.</text>
</comment>
<evidence type="ECO:0000256" key="1">
    <source>
        <dbReference type="SAM" id="SignalP"/>
    </source>
</evidence>
<dbReference type="Proteomes" id="UP001454036">
    <property type="component" value="Unassembled WGS sequence"/>
</dbReference>
<keyword evidence="3" id="KW-1185">Reference proteome</keyword>
<dbReference type="PANTHER" id="PTHR31579:SF39">
    <property type="entry name" value="OS01G0973600 PROTEIN"/>
    <property type="match status" value="1"/>
</dbReference>
<name>A0AAV3PSF3_LITER</name>
<evidence type="ECO:0000313" key="3">
    <source>
        <dbReference type="Proteomes" id="UP001454036"/>
    </source>
</evidence>
<protein>
    <submittedName>
        <fullName evidence="2">Uncharacterized protein</fullName>
    </submittedName>
</protein>
<gene>
    <name evidence="2" type="ORF">LIER_43266</name>
</gene>
<feature type="chain" id="PRO_5043495201" evidence="1">
    <location>
        <begin position="23"/>
        <end position="271"/>
    </location>
</feature>
<evidence type="ECO:0000313" key="2">
    <source>
        <dbReference type="EMBL" id="GAA0154223.1"/>
    </source>
</evidence>